<dbReference type="EMBL" id="JBEAFC010000003">
    <property type="protein sequence ID" value="KAL1565473.1"/>
    <property type="molecule type" value="Genomic_DNA"/>
</dbReference>
<keyword evidence="2" id="KW-1185">Reference proteome</keyword>
<reference evidence="1 2" key="1">
    <citation type="submission" date="2024-06" db="EMBL/GenBank/DDBJ databases">
        <title>A chromosome level genome sequence of Diviner's sage (Salvia divinorum).</title>
        <authorList>
            <person name="Ford S.A."/>
            <person name="Ro D.-K."/>
            <person name="Ness R.W."/>
            <person name="Phillips M.A."/>
        </authorList>
    </citation>
    <scope>NUCLEOTIDE SEQUENCE [LARGE SCALE GENOMIC DNA]</scope>
    <source>
        <strain evidence="1">SAF-2024a</strain>
        <tissue evidence="1">Leaf</tissue>
    </source>
</reference>
<sequence>MRNDAWFSLGIGKSSVILRTEKSRGIAGLSLIPYVISDSRLRSSSVEKLDQRSSVICISPDDSISALLWIPNVPLLVPLSNC</sequence>
<organism evidence="1 2">
    <name type="scientific">Salvia divinorum</name>
    <name type="common">Maria pastora</name>
    <name type="synonym">Diviner's sage</name>
    <dbReference type="NCBI Taxonomy" id="28513"/>
    <lineage>
        <taxon>Eukaryota</taxon>
        <taxon>Viridiplantae</taxon>
        <taxon>Streptophyta</taxon>
        <taxon>Embryophyta</taxon>
        <taxon>Tracheophyta</taxon>
        <taxon>Spermatophyta</taxon>
        <taxon>Magnoliopsida</taxon>
        <taxon>eudicotyledons</taxon>
        <taxon>Gunneridae</taxon>
        <taxon>Pentapetalae</taxon>
        <taxon>asterids</taxon>
        <taxon>lamiids</taxon>
        <taxon>Lamiales</taxon>
        <taxon>Lamiaceae</taxon>
        <taxon>Nepetoideae</taxon>
        <taxon>Mentheae</taxon>
        <taxon>Salviinae</taxon>
        <taxon>Salvia</taxon>
        <taxon>Salvia subgen. Calosphace</taxon>
    </lineage>
</organism>
<proteinExistence type="predicted"/>
<evidence type="ECO:0000313" key="1">
    <source>
        <dbReference type="EMBL" id="KAL1565473.1"/>
    </source>
</evidence>
<dbReference type="Proteomes" id="UP001567538">
    <property type="component" value="Unassembled WGS sequence"/>
</dbReference>
<evidence type="ECO:0000313" key="2">
    <source>
        <dbReference type="Proteomes" id="UP001567538"/>
    </source>
</evidence>
<name>A0ABD1ICE8_SALDI</name>
<accession>A0ABD1ICE8</accession>
<gene>
    <name evidence="1" type="ORF">AAHA92_07685</name>
</gene>
<comment type="caution">
    <text evidence="1">The sequence shown here is derived from an EMBL/GenBank/DDBJ whole genome shotgun (WGS) entry which is preliminary data.</text>
</comment>
<dbReference type="AlphaFoldDB" id="A0ABD1ICE8"/>
<protein>
    <submittedName>
        <fullName evidence="1">Uncharacterized protein</fullName>
    </submittedName>
</protein>